<protein>
    <submittedName>
        <fullName evidence="1">Uncharacterized protein</fullName>
    </submittedName>
</protein>
<keyword evidence="2" id="KW-1185">Reference proteome</keyword>
<proteinExistence type="predicted"/>
<comment type="caution">
    <text evidence="1">The sequence shown here is derived from an EMBL/GenBank/DDBJ whole genome shotgun (WGS) entry which is preliminary data.</text>
</comment>
<gene>
    <name evidence="1" type="ORF">RchiOBHm_Chr2g0149731</name>
</gene>
<dbReference type="Proteomes" id="UP000238479">
    <property type="component" value="Chromosome 2"/>
</dbReference>
<dbReference type="Gramene" id="PRQ51913">
    <property type="protein sequence ID" value="PRQ51913"/>
    <property type="gene ID" value="RchiOBHm_Chr2g0149731"/>
</dbReference>
<name>A0A2P6RZU4_ROSCH</name>
<reference evidence="1 2" key="1">
    <citation type="journal article" date="2018" name="Nat. Genet.">
        <title>The Rosa genome provides new insights in the design of modern roses.</title>
        <authorList>
            <person name="Bendahmane M."/>
        </authorList>
    </citation>
    <scope>NUCLEOTIDE SEQUENCE [LARGE SCALE GENOMIC DNA]</scope>
    <source>
        <strain evidence="2">cv. Old Blush</strain>
    </source>
</reference>
<sequence length="57" mass="6301">MIYQWACNRPNDLFLEGEGRSHNGSAAAAATLLSLVLKRLLLFLPGIRTWGWNVMGA</sequence>
<dbReference type="AlphaFoldDB" id="A0A2P6RZU4"/>
<organism evidence="1 2">
    <name type="scientific">Rosa chinensis</name>
    <name type="common">China rose</name>
    <dbReference type="NCBI Taxonomy" id="74649"/>
    <lineage>
        <taxon>Eukaryota</taxon>
        <taxon>Viridiplantae</taxon>
        <taxon>Streptophyta</taxon>
        <taxon>Embryophyta</taxon>
        <taxon>Tracheophyta</taxon>
        <taxon>Spermatophyta</taxon>
        <taxon>Magnoliopsida</taxon>
        <taxon>eudicotyledons</taxon>
        <taxon>Gunneridae</taxon>
        <taxon>Pentapetalae</taxon>
        <taxon>rosids</taxon>
        <taxon>fabids</taxon>
        <taxon>Rosales</taxon>
        <taxon>Rosaceae</taxon>
        <taxon>Rosoideae</taxon>
        <taxon>Rosoideae incertae sedis</taxon>
        <taxon>Rosa</taxon>
    </lineage>
</organism>
<dbReference type="EMBL" id="PDCK01000040">
    <property type="protein sequence ID" value="PRQ51913.1"/>
    <property type="molecule type" value="Genomic_DNA"/>
</dbReference>
<accession>A0A2P6RZU4</accession>
<evidence type="ECO:0000313" key="2">
    <source>
        <dbReference type="Proteomes" id="UP000238479"/>
    </source>
</evidence>
<evidence type="ECO:0000313" key="1">
    <source>
        <dbReference type="EMBL" id="PRQ51913.1"/>
    </source>
</evidence>